<proteinExistence type="inferred from homology"/>
<evidence type="ECO:0000259" key="9">
    <source>
        <dbReference type="Pfam" id="PF01757"/>
    </source>
</evidence>
<evidence type="ECO:0000256" key="5">
    <source>
        <dbReference type="ARBA" id="ARBA00022989"/>
    </source>
</evidence>
<feature type="transmembrane region" description="Helical" evidence="8">
    <location>
        <begin position="325"/>
        <end position="344"/>
    </location>
</feature>
<accession>A0ABT1H2V7</accession>
<sequence length="404" mass="45305">MTTALRTTAPTATTAPAGSSRTRRAHLHQLDLVRGSTFLLVIFCHVLTNTNDEVNGVVTNALGMAGHFTRNSFFFLTGFVLMYGNFAKKDFSTWQFWTRRLKLVAIPYLIWSVVYWAFSTVQASGWSALPFSLRTLRDGLLWGTSGFHLYFIFVIMQFYLLFPLILWVVRATRNHHVLLLTASLAVQMGVLLAIEHLPPVLTPGSWIADNWWHAYSTFLPYQFFVVLGAVVAVHRDRVDAFLRGKGWWIVGALVASGAFALVTYMMRLDEGQRAVDAAFALQPTLQPFILCAITALYAAAVFWADRRDGTPRFNRVVSYASNRSFAIFLSHVFVLQLLILPRGLPGVEHGWFEQHLGSPWATAVVYVLTVSITLVVAECLRRAPGALYLTGRPRVAFRRSAQAT</sequence>
<feature type="domain" description="Acyltransferase 3" evidence="9">
    <location>
        <begin position="28"/>
        <end position="377"/>
    </location>
</feature>
<keyword evidence="10" id="KW-0808">Transferase</keyword>
<dbReference type="Proteomes" id="UP001205740">
    <property type="component" value="Unassembled WGS sequence"/>
</dbReference>
<feature type="transmembrane region" description="Helical" evidence="8">
    <location>
        <begin position="285"/>
        <end position="304"/>
    </location>
</feature>
<feature type="transmembrane region" description="Helical" evidence="8">
    <location>
        <begin position="214"/>
        <end position="234"/>
    </location>
</feature>
<evidence type="ECO:0000256" key="8">
    <source>
        <dbReference type="SAM" id="Phobius"/>
    </source>
</evidence>
<feature type="transmembrane region" description="Helical" evidence="8">
    <location>
        <begin position="108"/>
        <end position="129"/>
    </location>
</feature>
<feature type="transmembrane region" description="Helical" evidence="8">
    <location>
        <begin position="31"/>
        <end position="48"/>
    </location>
</feature>
<dbReference type="EMBL" id="JAMTCG010000005">
    <property type="protein sequence ID" value="MCP2161567.1"/>
    <property type="molecule type" value="Genomic_DNA"/>
</dbReference>
<feature type="transmembrane region" description="Helical" evidence="8">
    <location>
        <begin position="246"/>
        <end position="265"/>
    </location>
</feature>
<evidence type="ECO:0000256" key="6">
    <source>
        <dbReference type="ARBA" id="ARBA00023136"/>
    </source>
</evidence>
<evidence type="ECO:0000313" key="10">
    <source>
        <dbReference type="EMBL" id="MCP2161567.1"/>
    </source>
</evidence>
<feature type="region of interest" description="Disordered" evidence="7">
    <location>
        <begin position="1"/>
        <end position="22"/>
    </location>
</feature>
<evidence type="ECO:0000256" key="2">
    <source>
        <dbReference type="ARBA" id="ARBA00007400"/>
    </source>
</evidence>
<gene>
    <name evidence="10" type="ORF">LX12_002766</name>
</gene>
<dbReference type="PANTHER" id="PTHR40074:SF2">
    <property type="entry name" value="O-ACETYLTRANSFERASE WECH"/>
    <property type="match status" value="1"/>
</dbReference>
<protein>
    <submittedName>
        <fullName evidence="10">Peptidoglycan/LPS O-acetylase OafA/YrhL, contains acyltransferase and SGNH-hydrolase domains</fullName>
    </submittedName>
</protein>
<organism evidence="10 11">
    <name type="scientific">Williamsia serinedens</name>
    <dbReference type="NCBI Taxonomy" id="391736"/>
    <lineage>
        <taxon>Bacteria</taxon>
        <taxon>Bacillati</taxon>
        <taxon>Actinomycetota</taxon>
        <taxon>Actinomycetes</taxon>
        <taxon>Mycobacteriales</taxon>
        <taxon>Nocardiaceae</taxon>
        <taxon>Williamsia</taxon>
    </lineage>
</organism>
<keyword evidence="5 8" id="KW-1133">Transmembrane helix</keyword>
<keyword evidence="10" id="KW-0012">Acyltransferase</keyword>
<comment type="similarity">
    <text evidence="2">Belongs to the acyltransferase 3 family.</text>
</comment>
<dbReference type="RefSeq" id="WP_253655163.1">
    <property type="nucleotide sequence ID" value="NZ_BAAAOE010000001.1"/>
</dbReference>
<name>A0ABT1H2V7_9NOCA</name>
<dbReference type="PANTHER" id="PTHR40074">
    <property type="entry name" value="O-ACETYLTRANSFERASE WECH"/>
    <property type="match status" value="1"/>
</dbReference>
<comment type="subcellular location">
    <subcellularLocation>
        <location evidence="1">Cell membrane</location>
        <topology evidence="1">Multi-pass membrane protein</topology>
    </subcellularLocation>
</comment>
<keyword evidence="3" id="KW-1003">Cell membrane</keyword>
<evidence type="ECO:0000256" key="4">
    <source>
        <dbReference type="ARBA" id="ARBA00022692"/>
    </source>
</evidence>
<dbReference type="InterPro" id="IPR002656">
    <property type="entry name" value="Acyl_transf_3_dom"/>
</dbReference>
<evidence type="ECO:0000256" key="7">
    <source>
        <dbReference type="SAM" id="MobiDB-lite"/>
    </source>
</evidence>
<feature type="transmembrane region" description="Helical" evidence="8">
    <location>
        <begin position="149"/>
        <end position="169"/>
    </location>
</feature>
<feature type="transmembrane region" description="Helical" evidence="8">
    <location>
        <begin position="176"/>
        <end position="194"/>
    </location>
</feature>
<evidence type="ECO:0000256" key="1">
    <source>
        <dbReference type="ARBA" id="ARBA00004651"/>
    </source>
</evidence>
<feature type="compositionally biased region" description="Low complexity" evidence="7">
    <location>
        <begin position="1"/>
        <end position="20"/>
    </location>
</feature>
<feature type="transmembrane region" description="Helical" evidence="8">
    <location>
        <begin position="356"/>
        <end position="377"/>
    </location>
</feature>
<comment type="caution">
    <text evidence="10">The sequence shown here is derived from an EMBL/GenBank/DDBJ whole genome shotgun (WGS) entry which is preliminary data.</text>
</comment>
<keyword evidence="11" id="KW-1185">Reference proteome</keyword>
<evidence type="ECO:0000256" key="3">
    <source>
        <dbReference type="ARBA" id="ARBA00022475"/>
    </source>
</evidence>
<dbReference type="GO" id="GO:0016746">
    <property type="term" value="F:acyltransferase activity"/>
    <property type="evidence" value="ECO:0007669"/>
    <property type="project" value="UniProtKB-KW"/>
</dbReference>
<feature type="transmembrane region" description="Helical" evidence="8">
    <location>
        <begin position="68"/>
        <end position="87"/>
    </location>
</feature>
<evidence type="ECO:0000313" key="11">
    <source>
        <dbReference type="Proteomes" id="UP001205740"/>
    </source>
</evidence>
<reference evidence="10 11" key="1">
    <citation type="submission" date="2022-06" db="EMBL/GenBank/DDBJ databases">
        <title>Genomic Encyclopedia of Archaeal and Bacterial Type Strains, Phase II (KMG-II): from individual species to whole genera.</title>
        <authorList>
            <person name="Goeker M."/>
        </authorList>
    </citation>
    <scope>NUCLEOTIDE SEQUENCE [LARGE SCALE GENOMIC DNA]</scope>
    <source>
        <strain evidence="10 11">DSM 45037</strain>
    </source>
</reference>
<dbReference type="Pfam" id="PF01757">
    <property type="entry name" value="Acyl_transf_3"/>
    <property type="match status" value="1"/>
</dbReference>
<keyword evidence="6 8" id="KW-0472">Membrane</keyword>
<keyword evidence="4 8" id="KW-0812">Transmembrane</keyword>